<evidence type="ECO:0000256" key="5">
    <source>
        <dbReference type="ARBA" id="ARBA00023125"/>
    </source>
</evidence>
<evidence type="ECO:0000256" key="9">
    <source>
        <dbReference type="ARBA" id="ARBA00081863"/>
    </source>
</evidence>
<dbReference type="InterPro" id="IPR036390">
    <property type="entry name" value="WH_DNA-bd_sf"/>
</dbReference>
<evidence type="ECO:0000256" key="10">
    <source>
        <dbReference type="SAM" id="MobiDB-lite"/>
    </source>
</evidence>
<dbReference type="PANTHER" id="PTHR10445">
    <property type="entry name" value="GENERAL TRANSCRIPTION FACTOR IIF SUBUNIT 2"/>
    <property type="match status" value="1"/>
</dbReference>
<proteinExistence type="inferred from homology"/>
<evidence type="ECO:0000256" key="8">
    <source>
        <dbReference type="ARBA" id="ARBA00081473"/>
    </source>
</evidence>
<dbReference type="CDD" id="cd07980">
    <property type="entry name" value="TFIIF_beta"/>
    <property type="match status" value="1"/>
</dbReference>
<dbReference type="EMBL" id="JAGMVJ010000010">
    <property type="protein sequence ID" value="KAH7086906.1"/>
    <property type="molecule type" value="Genomic_DNA"/>
</dbReference>
<evidence type="ECO:0000256" key="7">
    <source>
        <dbReference type="ARBA" id="ARBA00023242"/>
    </source>
</evidence>
<reference evidence="13" key="1">
    <citation type="journal article" date="2021" name="Nat. Commun.">
        <title>Genetic determinants of endophytism in the Arabidopsis root mycobiome.</title>
        <authorList>
            <person name="Mesny F."/>
            <person name="Miyauchi S."/>
            <person name="Thiergart T."/>
            <person name="Pickel B."/>
            <person name="Atanasova L."/>
            <person name="Karlsson M."/>
            <person name="Huettel B."/>
            <person name="Barry K.W."/>
            <person name="Haridas S."/>
            <person name="Chen C."/>
            <person name="Bauer D."/>
            <person name="Andreopoulos W."/>
            <person name="Pangilinan J."/>
            <person name="LaButti K."/>
            <person name="Riley R."/>
            <person name="Lipzen A."/>
            <person name="Clum A."/>
            <person name="Drula E."/>
            <person name="Henrissat B."/>
            <person name="Kohler A."/>
            <person name="Grigoriev I.V."/>
            <person name="Martin F.M."/>
            <person name="Hacquard S."/>
        </authorList>
    </citation>
    <scope>NUCLEOTIDE SEQUENCE</scope>
    <source>
        <strain evidence="13">MPI-SDFR-AT-0120</strain>
    </source>
</reference>
<dbReference type="AlphaFoldDB" id="A0A8K0VY78"/>
<dbReference type="GO" id="GO:0005674">
    <property type="term" value="C:transcription factor TFIIF complex"/>
    <property type="evidence" value="ECO:0007669"/>
    <property type="project" value="InterPro"/>
</dbReference>
<evidence type="ECO:0000313" key="14">
    <source>
        <dbReference type="Proteomes" id="UP000813461"/>
    </source>
</evidence>
<dbReference type="GO" id="GO:0003677">
    <property type="term" value="F:DNA binding"/>
    <property type="evidence" value="ECO:0007669"/>
    <property type="project" value="UniProtKB-KW"/>
</dbReference>
<dbReference type="InterPro" id="IPR011039">
    <property type="entry name" value="TFIIF_interaction"/>
</dbReference>
<evidence type="ECO:0000259" key="11">
    <source>
        <dbReference type="Pfam" id="PF02270"/>
    </source>
</evidence>
<dbReference type="InterPro" id="IPR036388">
    <property type="entry name" value="WH-like_DNA-bd_sf"/>
</dbReference>
<feature type="region of interest" description="Disordered" evidence="10">
    <location>
        <begin position="316"/>
        <end position="339"/>
    </location>
</feature>
<dbReference type="SUPFAM" id="SSF46785">
    <property type="entry name" value="Winged helix' DNA-binding domain"/>
    <property type="match status" value="1"/>
</dbReference>
<organism evidence="13 14">
    <name type="scientific">Paraphoma chrysanthemicola</name>
    <dbReference type="NCBI Taxonomy" id="798071"/>
    <lineage>
        <taxon>Eukaryota</taxon>
        <taxon>Fungi</taxon>
        <taxon>Dikarya</taxon>
        <taxon>Ascomycota</taxon>
        <taxon>Pezizomycotina</taxon>
        <taxon>Dothideomycetes</taxon>
        <taxon>Pleosporomycetidae</taxon>
        <taxon>Pleosporales</taxon>
        <taxon>Pleosporineae</taxon>
        <taxon>Phaeosphaeriaceae</taxon>
        <taxon>Paraphoma</taxon>
    </lineage>
</organism>
<accession>A0A8K0VY78</accession>
<name>A0A8K0VY78_9PLEO</name>
<evidence type="ECO:0000256" key="6">
    <source>
        <dbReference type="ARBA" id="ARBA00023163"/>
    </source>
</evidence>
<keyword evidence="7" id="KW-0539">Nucleus</keyword>
<keyword evidence="5" id="KW-0238">DNA-binding</keyword>
<sequence length="339" mass="38545">MNGIKPDPDVKTEDLYMDDDFYEDTGELALPPQDGSDNVWLARIPDYLYSAISNWDELAEGKDDDQIQIGEVFGFATTSGIDKTKPMRVFFNDRWHEKAKLPTAFQLDPTPTSDQVLGNTYVFTEKDLPGYRPTGYGQGNRGGYGGYGSTQDPKSRVHKRSRYKKAIPKQTVLIGHATRHYNANPLETKEYKDFNALRIKRAIQGTERTTIISKESESLINNSKLVKHFDGFLKPTSRAKSQQNKAARVSREELVDMLHAAFDEFQYWPMKALKMRTKQPEQFLKEVLAEIAQLVRSGPFASTWRRQEIYNAARNLSQQQQGAAEAAESDGEEEMEDVV</sequence>
<dbReference type="GO" id="GO:0006367">
    <property type="term" value="P:transcription initiation at RNA polymerase II promoter"/>
    <property type="evidence" value="ECO:0007669"/>
    <property type="project" value="InterPro"/>
</dbReference>
<feature type="compositionally biased region" description="Gly residues" evidence="10">
    <location>
        <begin position="136"/>
        <end position="148"/>
    </location>
</feature>
<feature type="region of interest" description="Disordered" evidence="10">
    <location>
        <begin position="132"/>
        <end position="156"/>
    </location>
</feature>
<gene>
    <name evidence="13" type="ORF">FB567DRAFT_443753</name>
</gene>
<feature type="compositionally biased region" description="Low complexity" evidence="10">
    <location>
        <begin position="317"/>
        <end position="326"/>
    </location>
</feature>
<comment type="similarity">
    <text evidence="2">Belongs to the TFIIF beta subunit family.</text>
</comment>
<dbReference type="InterPro" id="IPR003196">
    <property type="entry name" value="TFIIF_beta"/>
</dbReference>
<dbReference type="FunFam" id="1.10.10.10:FF:000035">
    <property type="entry name" value="General transcription factor IIF subunit 2"/>
    <property type="match status" value="1"/>
</dbReference>
<feature type="domain" description="TFIIF beta subunit HTH" evidence="11">
    <location>
        <begin position="247"/>
        <end position="305"/>
    </location>
</feature>
<protein>
    <recommendedName>
        <fullName evidence="3">Transcription initiation factor IIF subunit beta</fullName>
    </recommendedName>
    <alternativeName>
        <fullName evidence="9">TFIIF medium subunit</fullName>
    </alternativeName>
    <alternativeName>
        <fullName evidence="8">TFIIF-beta</fullName>
    </alternativeName>
</protein>
<dbReference type="Pfam" id="PF02270">
    <property type="entry name" value="TFIIF_beta"/>
    <property type="match status" value="1"/>
</dbReference>
<dbReference type="Gene3D" id="1.10.10.10">
    <property type="entry name" value="Winged helix-like DNA-binding domain superfamily/Winged helix DNA-binding domain"/>
    <property type="match status" value="1"/>
</dbReference>
<evidence type="ECO:0000256" key="4">
    <source>
        <dbReference type="ARBA" id="ARBA00023015"/>
    </source>
</evidence>
<dbReference type="SUPFAM" id="SSF50916">
    <property type="entry name" value="Rap30/74 interaction domains"/>
    <property type="match status" value="1"/>
</dbReference>
<feature type="compositionally biased region" description="Acidic residues" evidence="10">
    <location>
        <begin position="327"/>
        <end position="339"/>
    </location>
</feature>
<dbReference type="OrthoDB" id="26094at2759"/>
<keyword evidence="6" id="KW-0804">Transcription</keyword>
<dbReference type="InterPro" id="IPR040504">
    <property type="entry name" value="TFIIF_beta_N"/>
</dbReference>
<evidence type="ECO:0000256" key="2">
    <source>
        <dbReference type="ARBA" id="ARBA00009543"/>
    </source>
</evidence>
<keyword evidence="14" id="KW-1185">Reference proteome</keyword>
<feature type="domain" description="TFIIF beta subunit N-terminal" evidence="12">
    <location>
        <begin position="37"/>
        <end position="185"/>
    </location>
</feature>
<dbReference type="PANTHER" id="PTHR10445:SF0">
    <property type="entry name" value="GENERAL TRANSCRIPTION FACTOR IIF SUBUNIT 2"/>
    <property type="match status" value="1"/>
</dbReference>
<comment type="subcellular location">
    <subcellularLocation>
        <location evidence="1">Nucleus</location>
    </subcellularLocation>
</comment>
<evidence type="ECO:0000259" key="12">
    <source>
        <dbReference type="Pfam" id="PF17683"/>
    </source>
</evidence>
<evidence type="ECO:0000256" key="3">
    <source>
        <dbReference type="ARBA" id="ARBA00021453"/>
    </source>
</evidence>
<evidence type="ECO:0000313" key="13">
    <source>
        <dbReference type="EMBL" id="KAH7086906.1"/>
    </source>
</evidence>
<evidence type="ECO:0000256" key="1">
    <source>
        <dbReference type="ARBA" id="ARBA00004123"/>
    </source>
</evidence>
<keyword evidence="4" id="KW-0805">Transcription regulation</keyword>
<dbReference type="InterPro" id="IPR040450">
    <property type="entry name" value="TFIIF_beta_HTH"/>
</dbReference>
<dbReference type="Pfam" id="PF17683">
    <property type="entry name" value="TFIIF_beta_N"/>
    <property type="match status" value="1"/>
</dbReference>
<dbReference type="Proteomes" id="UP000813461">
    <property type="component" value="Unassembled WGS sequence"/>
</dbReference>
<comment type="caution">
    <text evidence="13">The sequence shown here is derived from an EMBL/GenBank/DDBJ whole genome shotgun (WGS) entry which is preliminary data.</text>
</comment>